<organism evidence="14 15">
    <name type="scientific">Tachuris rubrigastra</name>
    <dbReference type="NCBI Taxonomy" id="495162"/>
    <lineage>
        <taxon>Eukaryota</taxon>
        <taxon>Metazoa</taxon>
        <taxon>Chordata</taxon>
        <taxon>Craniata</taxon>
        <taxon>Vertebrata</taxon>
        <taxon>Euteleostomi</taxon>
        <taxon>Archelosauria</taxon>
        <taxon>Archosauria</taxon>
        <taxon>Dinosauria</taxon>
        <taxon>Saurischia</taxon>
        <taxon>Theropoda</taxon>
        <taxon>Coelurosauria</taxon>
        <taxon>Aves</taxon>
        <taxon>Neognathae</taxon>
        <taxon>Neoaves</taxon>
        <taxon>Telluraves</taxon>
        <taxon>Australaves</taxon>
        <taxon>Passeriformes</taxon>
        <taxon>Tyrannidae</taxon>
        <taxon>Tachuris</taxon>
    </lineage>
</organism>
<evidence type="ECO:0000256" key="4">
    <source>
        <dbReference type="ARBA" id="ARBA00011671"/>
    </source>
</evidence>
<keyword evidence="8" id="KW-0256">Endoplasmic reticulum</keyword>
<dbReference type="Gene3D" id="3.30.420.40">
    <property type="match status" value="2"/>
</dbReference>
<evidence type="ECO:0000313" key="14">
    <source>
        <dbReference type="EMBL" id="NWR27771.1"/>
    </source>
</evidence>
<dbReference type="PROSITE" id="PS00297">
    <property type="entry name" value="HSP70_1"/>
    <property type="match status" value="1"/>
</dbReference>
<evidence type="ECO:0000256" key="8">
    <source>
        <dbReference type="ARBA" id="ARBA00022824"/>
    </source>
</evidence>
<keyword evidence="7" id="KW-0547">Nucleotide-binding</keyword>
<comment type="function">
    <text evidence="1">Has peptide-independent ATPase activity.</text>
</comment>
<comment type="subcellular location">
    <subcellularLocation>
        <location evidence="2">Microsome</location>
    </subcellularLocation>
</comment>
<evidence type="ECO:0000256" key="9">
    <source>
        <dbReference type="ARBA" id="ARBA00022840"/>
    </source>
</evidence>
<dbReference type="Gene3D" id="3.30.30.30">
    <property type="match status" value="1"/>
</dbReference>
<dbReference type="Gene3D" id="3.90.640.10">
    <property type="entry name" value="Actin, Chain A, domain 4"/>
    <property type="match status" value="1"/>
</dbReference>
<dbReference type="Proteomes" id="UP000540952">
    <property type="component" value="Unassembled WGS sequence"/>
</dbReference>
<feature type="region of interest" description="Disordered" evidence="12">
    <location>
        <begin position="321"/>
        <end position="345"/>
    </location>
</feature>
<feature type="signal peptide" evidence="13">
    <location>
        <begin position="1"/>
        <end position="19"/>
    </location>
</feature>
<evidence type="ECO:0000256" key="5">
    <source>
        <dbReference type="ARBA" id="ARBA00018765"/>
    </source>
</evidence>
<feature type="non-terminal residue" evidence="14">
    <location>
        <position position="469"/>
    </location>
</feature>
<evidence type="ECO:0000256" key="10">
    <source>
        <dbReference type="ARBA" id="ARBA00022848"/>
    </source>
</evidence>
<dbReference type="EMBL" id="VZRD01000013">
    <property type="protein sequence ID" value="NWR27771.1"/>
    <property type="molecule type" value="Genomic_DNA"/>
</dbReference>
<dbReference type="GO" id="GO:0140662">
    <property type="term" value="F:ATP-dependent protein folding chaperone"/>
    <property type="evidence" value="ECO:0007669"/>
    <property type="project" value="InterPro"/>
</dbReference>
<evidence type="ECO:0000256" key="11">
    <source>
        <dbReference type="ARBA" id="ARBA00031426"/>
    </source>
</evidence>
<evidence type="ECO:0000256" key="12">
    <source>
        <dbReference type="SAM" id="MobiDB-lite"/>
    </source>
</evidence>
<evidence type="ECO:0000313" key="15">
    <source>
        <dbReference type="Proteomes" id="UP000540952"/>
    </source>
</evidence>
<feature type="chain" id="PRO_5029561688" description="Heat shock 70 kDa protein 13" evidence="13">
    <location>
        <begin position="20"/>
        <end position="469"/>
    </location>
</feature>
<dbReference type="PRINTS" id="PR00301">
    <property type="entry name" value="HEATSHOCK70"/>
</dbReference>
<evidence type="ECO:0000256" key="6">
    <source>
        <dbReference type="ARBA" id="ARBA00022729"/>
    </source>
</evidence>
<evidence type="ECO:0000256" key="7">
    <source>
        <dbReference type="ARBA" id="ARBA00022741"/>
    </source>
</evidence>
<dbReference type="PROSITE" id="PS01036">
    <property type="entry name" value="HSP70_3"/>
    <property type="match status" value="1"/>
</dbReference>
<gene>
    <name evidence="14" type="primary">Hspa13</name>
    <name evidence="14" type="ORF">TACRUB_R10812</name>
</gene>
<dbReference type="PROSITE" id="PS00329">
    <property type="entry name" value="HSP70_2"/>
    <property type="match status" value="1"/>
</dbReference>
<comment type="subunit">
    <text evidence="4">Binds UBQLN2.</text>
</comment>
<evidence type="ECO:0000256" key="1">
    <source>
        <dbReference type="ARBA" id="ARBA00002077"/>
    </source>
</evidence>
<dbReference type="Pfam" id="PF00012">
    <property type="entry name" value="HSP70"/>
    <property type="match status" value="2"/>
</dbReference>
<comment type="similarity">
    <text evidence="3">Belongs to the heat shock protein 70 family.</text>
</comment>
<proteinExistence type="inferred from homology"/>
<protein>
    <recommendedName>
        <fullName evidence="5">Heat shock 70 kDa protein 13</fullName>
    </recommendedName>
    <alternativeName>
        <fullName evidence="11">Stress-70 protein chaperone microsome-associated 60 kDa protein</fullName>
    </alternativeName>
</protein>
<reference evidence="14 15" key="1">
    <citation type="submission" date="2019-09" db="EMBL/GenBank/DDBJ databases">
        <title>Bird 10,000 Genomes (B10K) Project - Family phase.</title>
        <authorList>
            <person name="Zhang G."/>
        </authorList>
    </citation>
    <scope>NUCLEOTIDE SEQUENCE [LARGE SCALE GENOMIC DNA]</scope>
    <source>
        <strain evidence="14">B10K-CU-031-13</strain>
        <tissue evidence="14">Muscle</tissue>
    </source>
</reference>
<comment type="caution">
    <text evidence="14">The sequence shown here is derived from an EMBL/GenBank/DDBJ whole genome shotgun (WGS) entry which is preliminary data.</text>
</comment>
<dbReference type="InterPro" id="IPR013126">
    <property type="entry name" value="Hsp_70_fam"/>
</dbReference>
<keyword evidence="15" id="KW-1185">Reference proteome</keyword>
<dbReference type="FunFam" id="3.30.30.30:FF:000007">
    <property type="entry name" value="Heat shock 70 kDa protein 13"/>
    <property type="match status" value="1"/>
</dbReference>
<dbReference type="PANTHER" id="PTHR19375">
    <property type="entry name" value="HEAT SHOCK PROTEIN 70KDA"/>
    <property type="match status" value="1"/>
</dbReference>
<evidence type="ECO:0000256" key="13">
    <source>
        <dbReference type="SAM" id="SignalP"/>
    </source>
</evidence>
<accession>A0A7K4W000</accession>
<dbReference type="CDD" id="cd10237">
    <property type="entry name" value="ASKHA_NBD_HSP70_HSPA13"/>
    <property type="match status" value="1"/>
</dbReference>
<dbReference type="SUPFAM" id="SSF53067">
    <property type="entry name" value="Actin-like ATPase domain"/>
    <property type="match status" value="2"/>
</dbReference>
<keyword evidence="6 13" id="KW-0732">Signal</keyword>
<feature type="non-terminal residue" evidence="14">
    <location>
        <position position="1"/>
    </location>
</feature>
<keyword evidence="9" id="KW-0067">ATP-binding</keyword>
<name>A0A7K4W000_9TYRA</name>
<evidence type="ECO:0000256" key="2">
    <source>
        <dbReference type="ARBA" id="ARBA00004144"/>
    </source>
</evidence>
<evidence type="ECO:0000256" key="3">
    <source>
        <dbReference type="ARBA" id="ARBA00007381"/>
    </source>
</evidence>
<sequence>HHCVLGSAVLAFLLASYLAQQYLPMPTPRILGIDLGTTYCSVGVFLPGTGEVKVIADENGHNSIPSVVSFTDTGVYVGYDALELADTNPQNTIYDAKRFIGKIFTLEELKSESSRYPFKIFNNNGSAEFTVTINGTYHITPEEIGSQLLLKLKRMAEADLGMPISKAVMSVPAEFDERQQNATIEAAKLAGLRVLRVISEPTAAAMAYGLHKADVFNVLVVDLGGGTLDVSLLNKMGGMFSTRAMAGNNKLGGQDFNQRLMQYLYDHLRQTYGSLPTRKEEIHRLRQAVEAVKLNLTVHEAASLSVVLTLPENKLTKALPKSQVKTSSALKGEPSQKSRDLNGLGDTSKVENGFVQVVFEMEISRKLFEMLNEDLFEKILVPIEQVLQDGHVHKAEVDEIVLVGGSTRIPQIRKVIRDFFGKEPNTSVDSDLAVVTGVAIQAGIVAGSWPLQVSAIEIPNKNLRKTNFN</sequence>
<dbReference type="AlphaFoldDB" id="A0A7K4W000"/>
<dbReference type="InterPro" id="IPR043129">
    <property type="entry name" value="ATPase_NBD"/>
</dbReference>
<dbReference type="InterPro" id="IPR042048">
    <property type="entry name" value="HSPA13"/>
</dbReference>
<dbReference type="InterPro" id="IPR018181">
    <property type="entry name" value="Heat_shock_70_CS"/>
</dbReference>
<dbReference type="GO" id="GO:0005524">
    <property type="term" value="F:ATP binding"/>
    <property type="evidence" value="ECO:0007669"/>
    <property type="project" value="UniProtKB-KW"/>
</dbReference>
<keyword evidence="10" id="KW-0492">Microsome</keyword>